<proteinExistence type="inferred from homology"/>
<sequence>MASYHLSVKVGGKGKALAHAHYIAREDKYARRRDDDLVHVESGNMPNWAAHKPAEFWAAADAHERANGCTYREIEIALPRELDDRQRLALVRDFVSQEIGERHAYQFAIHNPKAAIAGGEQPHAHIMLSERQCDGIERDPEQYFKRANSKHPERGGAKKVRFGETPTERKAYLIEQRSRWADLQNTYLDKYQHDERVDARSYKAQGIDRQAERHLGPYQVRQLDVTQLQAVIDRREAESVAVEQKAALQGVIDVTRSLHSVLRERDEAQRNSLAVEREQRQPGKANQDEIAQLVSAAMGDIQQDIDLQSLIDSSMVEFSGIHQQQLKQQEQLKQAMLQKQREQERQKQAEKLKQQPSQQSKPKFSRGPRM</sequence>
<dbReference type="STRING" id="988801.SAMN05216522_1226"/>
<gene>
    <name evidence="5" type="ORF">SAMN05216522_1226</name>
</gene>
<protein>
    <submittedName>
        <fullName evidence="5">MobA/MobL family protein</fullName>
    </submittedName>
</protein>
<feature type="domain" description="MobA/MobL protein" evidence="4">
    <location>
        <begin position="23"/>
        <end position="218"/>
    </location>
</feature>
<keyword evidence="2" id="KW-0184">Conjugation</keyword>
<evidence type="ECO:0000313" key="6">
    <source>
        <dbReference type="Proteomes" id="UP000242515"/>
    </source>
</evidence>
<dbReference type="Pfam" id="PF03389">
    <property type="entry name" value="MobA_MobL"/>
    <property type="match status" value="1"/>
</dbReference>
<feature type="compositionally biased region" description="Basic and acidic residues" evidence="3">
    <location>
        <begin position="339"/>
        <end position="353"/>
    </location>
</feature>
<name>A0A1H9N453_9GAMM</name>
<dbReference type="Proteomes" id="UP000242515">
    <property type="component" value="Unassembled WGS sequence"/>
</dbReference>
<evidence type="ECO:0000313" key="5">
    <source>
        <dbReference type="EMBL" id="SER30469.1"/>
    </source>
</evidence>
<dbReference type="Gene3D" id="3.30.930.30">
    <property type="match status" value="1"/>
</dbReference>
<dbReference type="EMBL" id="FOGC01000022">
    <property type="protein sequence ID" value="SER30469.1"/>
    <property type="molecule type" value="Genomic_DNA"/>
</dbReference>
<evidence type="ECO:0000256" key="2">
    <source>
        <dbReference type="ARBA" id="ARBA00022971"/>
    </source>
</evidence>
<dbReference type="RefSeq" id="WP_092678523.1">
    <property type="nucleotide sequence ID" value="NZ_FOGC01000022.1"/>
</dbReference>
<keyword evidence="6" id="KW-1185">Reference proteome</keyword>
<reference evidence="6" key="1">
    <citation type="submission" date="2016-10" db="EMBL/GenBank/DDBJ databases">
        <authorList>
            <person name="Varghese N."/>
            <person name="Submissions S."/>
        </authorList>
    </citation>
    <scope>NUCLEOTIDE SEQUENCE [LARGE SCALE GENOMIC DNA]</scope>
    <source>
        <strain evidence="6">8N4</strain>
    </source>
</reference>
<dbReference type="AlphaFoldDB" id="A0A1H9N453"/>
<evidence type="ECO:0000259" key="4">
    <source>
        <dbReference type="Pfam" id="PF03389"/>
    </source>
</evidence>
<evidence type="ECO:0000256" key="3">
    <source>
        <dbReference type="SAM" id="MobiDB-lite"/>
    </source>
</evidence>
<dbReference type="OrthoDB" id="1634048at2"/>
<feature type="region of interest" description="Disordered" evidence="3">
    <location>
        <begin position="332"/>
        <end position="370"/>
    </location>
</feature>
<comment type="similarity">
    <text evidence="1">Belongs to the MobA/MobL family.</text>
</comment>
<evidence type="ECO:0000256" key="1">
    <source>
        <dbReference type="ARBA" id="ARBA00010873"/>
    </source>
</evidence>
<organism evidence="5 6">
    <name type="scientific">Rosenbergiella nectarea</name>
    <dbReference type="NCBI Taxonomy" id="988801"/>
    <lineage>
        <taxon>Bacteria</taxon>
        <taxon>Pseudomonadati</taxon>
        <taxon>Pseudomonadota</taxon>
        <taxon>Gammaproteobacteria</taxon>
        <taxon>Enterobacterales</taxon>
        <taxon>Erwiniaceae</taxon>
        <taxon>Rosenbergiella</taxon>
    </lineage>
</organism>
<accession>A0A1H9N453</accession>
<dbReference type="InterPro" id="IPR005053">
    <property type="entry name" value="MobA_MobL"/>
</dbReference>